<dbReference type="PANTHER" id="PTHR47595">
    <property type="entry name" value="HEAT SHOCK 70 KDA PROTEIN 14"/>
    <property type="match status" value="1"/>
</dbReference>
<evidence type="ECO:0000313" key="3">
    <source>
        <dbReference type="Proteomes" id="UP000078542"/>
    </source>
</evidence>
<protein>
    <recommendedName>
        <fullName evidence="1">Myb/SANT-like DNA-binding domain-containing protein</fullName>
    </recommendedName>
</protein>
<organism evidence="2 3">
    <name type="scientific">Cyphomyrmex costatus</name>
    <dbReference type="NCBI Taxonomy" id="456900"/>
    <lineage>
        <taxon>Eukaryota</taxon>
        <taxon>Metazoa</taxon>
        <taxon>Ecdysozoa</taxon>
        <taxon>Arthropoda</taxon>
        <taxon>Hexapoda</taxon>
        <taxon>Insecta</taxon>
        <taxon>Pterygota</taxon>
        <taxon>Neoptera</taxon>
        <taxon>Endopterygota</taxon>
        <taxon>Hymenoptera</taxon>
        <taxon>Apocrita</taxon>
        <taxon>Aculeata</taxon>
        <taxon>Formicoidea</taxon>
        <taxon>Formicidae</taxon>
        <taxon>Myrmicinae</taxon>
        <taxon>Cyphomyrmex</taxon>
    </lineage>
</organism>
<dbReference type="AlphaFoldDB" id="A0A151IKT2"/>
<evidence type="ECO:0000259" key="1">
    <source>
        <dbReference type="Pfam" id="PF13837"/>
    </source>
</evidence>
<gene>
    <name evidence="2" type="ORF">ALC62_04158</name>
</gene>
<dbReference type="PANTHER" id="PTHR47595:SF1">
    <property type="entry name" value="MYB_SANT-LIKE DNA-BINDING DOMAIN-CONTAINING PROTEIN"/>
    <property type="match status" value="1"/>
</dbReference>
<dbReference type="Proteomes" id="UP000078542">
    <property type="component" value="Unassembled WGS sequence"/>
</dbReference>
<name>A0A151IKT2_9HYME</name>
<sequence>MERAYMQKNAAGEVVVDKNGYIKCMSEGGLKFKLLHKDINFNCDNICYTIDNRDVFIQLNDNVYNTSISINKDANKIVSNEDTNKTDEIEEVITETAFHWNDNNTKLFLHIYKDYINLVAQRKIKTKKIMWQKIAEQMKSHGYNVSILQVENKYKSLERAYKNIKNHNNKTGRHRLVCPFET</sequence>
<reference evidence="2 3" key="1">
    <citation type="submission" date="2016-03" db="EMBL/GenBank/DDBJ databases">
        <title>Cyphomyrmex costatus WGS genome.</title>
        <authorList>
            <person name="Nygaard S."/>
            <person name="Hu H."/>
            <person name="Boomsma J."/>
            <person name="Zhang G."/>
        </authorList>
    </citation>
    <scope>NUCLEOTIDE SEQUENCE [LARGE SCALE GENOMIC DNA]</scope>
    <source>
        <strain evidence="2">MS0001</strain>
        <tissue evidence="2">Whole body</tissue>
    </source>
</reference>
<proteinExistence type="predicted"/>
<dbReference type="Gene3D" id="1.10.10.60">
    <property type="entry name" value="Homeodomain-like"/>
    <property type="match status" value="1"/>
</dbReference>
<dbReference type="Pfam" id="PF13837">
    <property type="entry name" value="Myb_DNA-bind_4"/>
    <property type="match status" value="1"/>
</dbReference>
<keyword evidence="3" id="KW-1185">Reference proteome</keyword>
<feature type="domain" description="Myb/SANT-like DNA-binding" evidence="1">
    <location>
        <begin position="99"/>
        <end position="173"/>
    </location>
</feature>
<dbReference type="EMBL" id="KQ977209">
    <property type="protein sequence ID" value="KYN04957.1"/>
    <property type="molecule type" value="Genomic_DNA"/>
</dbReference>
<accession>A0A151IKT2</accession>
<dbReference type="InterPro" id="IPR044822">
    <property type="entry name" value="Myb_DNA-bind_4"/>
</dbReference>
<evidence type="ECO:0000313" key="2">
    <source>
        <dbReference type="EMBL" id="KYN04957.1"/>
    </source>
</evidence>